<evidence type="ECO:0000313" key="2">
    <source>
        <dbReference type="Proteomes" id="UP001202328"/>
    </source>
</evidence>
<evidence type="ECO:0000313" key="1">
    <source>
        <dbReference type="EMBL" id="KAI3956207.1"/>
    </source>
</evidence>
<dbReference type="Proteomes" id="UP001202328">
    <property type="component" value="Unassembled WGS sequence"/>
</dbReference>
<dbReference type="EMBL" id="JAJJMB010001692">
    <property type="protein sequence ID" value="KAI3956207.1"/>
    <property type="molecule type" value="Genomic_DNA"/>
</dbReference>
<organism evidence="1 2">
    <name type="scientific">Papaver atlanticum</name>
    <dbReference type="NCBI Taxonomy" id="357466"/>
    <lineage>
        <taxon>Eukaryota</taxon>
        <taxon>Viridiplantae</taxon>
        <taxon>Streptophyta</taxon>
        <taxon>Embryophyta</taxon>
        <taxon>Tracheophyta</taxon>
        <taxon>Spermatophyta</taxon>
        <taxon>Magnoliopsida</taxon>
        <taxon>Ranunculales</taxon>
        <taxon>Papaveraceae</taxon>
        <taxon>Papaveroideae</taxon>
        <taxon>Papaver</taxon>
    </lineage>
</organism>
<comment type="caution">
    <text evidence="1">The sequence shown here is derived from an EMBL/GenBank/DDBJ whole genome shotgun (WGS) entry which is preliminary data.</text>
</comment>
<gene>
    <name evidence="1" type="ORF">MKW98_008725</name>
</gene>
<dbReference type="AlphaFoldDB" id="A0AAD4TEE4"/>
<name>A0AAD4TEE4_9MAGN</name>
<proteinExistence type="predicted"/>
<reference evidence="1" key="1">
    <citation type="submission" date="2022-04" db="EMBL/GenBank/DDBJ databases">
        <title>A functionally conserved STORR gene fusion in Papaver species that diverged 16.8 million years ago.</title>
        <authorList>
            <person name="Catania T."/>
        </authorList>
    </citation>
    <scope>NUCLEOTIDE SEQUENCE</scope>
    <source>
        <strain evidence="1">S-188037</strain>
    </source>
</reference>
<sequence length="77" mass="8536">MFRQTEEIEVIVGVSFVYRCSTTFVMISLQHSTTGKFAIWDNKNTKGATYYRGTAVAVVVSVITSPLQLGTLLEQDS</sequence>
<keyword evidence="2" id="KW-1185">Reference proteome</keyword>
<protein>
    <submittedName>
        <fullName evidence="1">Uncharacterized protein</fullName>
    </submittedName>
</protein>
<accession>A0AAD4TEE4</accession>